<reference evidence="9 10" key="1">
    <citation type="submission" date="2016-11" db="EMBL/GenBank/DDBJ databases">
        <authorList>
            <person name="Jaros S."/>
            <person name="Januszkiewicz K."/>
            <person name="Wedrychowicz H."/>
        </authorList>
    </citation>
    <scope>NUCLEOTIDE SEQUENCE [LARGE SCALE GENOMIC DNA]</scope>
    <source>
        <strain evidence="9 10">DSM 43832</strain>
    </source>
</reference>
<feature type="domain" description="Acyl-CoA dehydrogenase/oxidase C-terminal" evidence="6">
    <location>
        <begin position="260"/>
        <end position="390"/>
    </location>
</feature>
<dbReference type="SUPFAM" id="SSF47203">
    <property type="entry name" value="Acyl-CoA dehydrogenase C-terminal domain-like"/>
    <property type="match status" value="1"/>
</dbReference>
<keyword evidence="5" id="KW-0560">Oxidoreductase</keyword>
<organism evidence="9 10">
    <name type="scientific">Pseudonocardia thermophila</name>
    <dbReference type="NCBI Taxonomy" id="1848"/>
    <lineage>
        <taxon>Bacteria</taxon>
        <taxon>Bacillati</taxon>
        <taxon>Actinomycetota</taxon>
        <taxon>Actinomycetes</taxon>
        <taxon>Pseudonocardiales</taxon>
        <taxon>Pseudonocardiaceae</taxon>
        <taxon>Pseudonocardia</taxon>
    </lineage>
</organism>
<dbReference type="SUPFAM" id="SSF56645">
    <property type="entry name" value="Acyl-CoA dehydrogenase NM domain-like"/>
    <property type="match status" value="1"/>
</dbReference>
<dbReference type="InterPro" id="IPR006089">
    <property type="entry name" value="Acyl-CoA_DH_CS"/>
</dbReference>
<sequence length="405" mass="44341">MEYRLTDEQREWRERARAFALEEVAPRAAELDAKVDPAEAFSWEIVEAADARGLRLAPLPAEYGGGGTDFLTNAVMLEEIAAADMGVAVVLAQTWKFAQLLMELGTADQRERWLPRLAENPRGLMAASFTEPGYGSDNVLTYAGVDGGMQSTATKVEGGWVLRGEKHYISNSNRADIILALMRTDPTVPVKDGCSAFIVPADHPHVRFGVVHDKMGERLANNSEIFYEDAFVPAEDLLGAENAILSDVARLLRGSNAYAGICTIGVARTALTRAIKRAKVRVQGGRPIIGHSVIAAELGDLWARLEAARTYVYRAAWAADHADAFDPKMAAAPKLVASETAFEVTRHALEIFGGSGVMREVGMEKLLRDATIFLHSDGTNTIMRRKIAADLAARTDEQLDRMWDW</sequence>
<dbReference type="PIRSF" id="PIRSF016578">
    <property type="entry name" value="HsaA"/>
    <property type="match status" value="1"/>
</dbReference>
<dbReference type="InterPro" id="IPR037069">
    <property type="entry name" value="AcylCoA_DH/ox_N_sf"/>
</dbReference>
<evidence type="ECO:0000256" key="5">
    <source>
        <dbReference type="RuleBase" id="RU362125"/>
    </source>
</evidence>
<evidence type="ECO:0000313" key="10">
    <source>
        <dbReference type="Proteomes" id="UP000184363"/>
    </source>
</evidence>
<dbReference type="STRING" id="1848.SAMN05443637_108175"/>
<dbReference type="AlphaFoldDB" id="A0A1M6TPU4"/>
<dbReference type="Proteomes" id="UP000184363">
    <property type="component" value="Unassembled WGS sequence"/>
</dbReference>
<proteinExistence type="inferred from homology"/>
<dbReference type="GO" id="GO:0003995">
    <property type="term" value="F:acyl-CoA dehydrogenase activity"/>
    <property type="evidence" value="ECO:0007669"/>
    <property type="project" value="InterPro"/>
</dbReference>
<dbReference type="PANTHER" id="PTHR43884:SF12">
    <property type="entry name" value="ISOVALERYL-COA DEHYDROGENASE, MITOCHONDRIAL-RELATED"/>
    <property type="match status" value="1"/>
</dbReference>
<dbReference type="Gene3D" id="1.20.140.10">
    <property type="entry name" value="Butyryl-CoA Dehydrogenase, subunit A, domain 3"/>
    <property type="match status" value="1"/>
</dbReference>
<keyword evidence="4 5" id="KW-0274">FAD</keyword>
<dbReference type="Pfam" id="PF00441">
    <property type="entry name" value="Acyl-CoA_dh_1"/>
    <property type="match status" value="1"/>
</dbReference>
<dbReference type="Pfam" id="PF02770">
    <property type="entry name" value="Acyl-CoA_dh_M"/>
    <property type="match status" value="1"/>
</dbReference>
<gene>
    <name evidence="9" type="ORF">SAMN05443637_108175</name>
</gene>
<dbReference type="InterPro" id="IPR009100">
    <property type="entry name" value="AcylCoA_DH/oxidase_NM_dom_sf"/>
</dbReference>
<feature type="domain" description="Acyl-CoA dehydrogenase/oxidase N-terminal" evidence="8">
    <location>
        <begin position="6"/>
        <end position="119"/>
    </location>
</feature>
<evidence type="ECO:0000256" key="1">
    <source>
        <dbReference type="ARBA" id="ARBA00001974"/>
    </source>
</evidence>
<comment type="similarity">
    <text evidence="2 5">Belongs to the acyl-CoA dehydrogenase family.</text>
</comment>
<dbReference type="PROSITE" id="PS00073">
    <property type="entry name" value="ACYL_COA_DH_2"/>
    <property type="match status" value="1"/>
</dbReference>
<dbReference type="RefSeq" id="WP_073457272.1">
    <property type="nucleotide sequence ID" value="NZ_FRAP01000008.1"/>
</dbReference>
<feature type="domain" description="Acyl-CoA oxidase/dehydrogenase middle" evidence="7">
    <location>
        <begin position="127"/>
        <end position="229"/>
    </location>
</feature>
<name>A0A1M6TPU4_PSETH</name>
<evidence type="ECO:0000256" key="4">
    <source>
        <dbReference type="ARBA" id="ARBA00022827"/>
    </source>
</evidence>
<dbReference type="InterPro" id="IPR006091">
    <property type="entry name" value="Acyl-CoA_Oxase/DH_mid-dom"/>
</dbReference>
<dbReference type="EMBL" id="FRAP01000008">
    <property type="protein sequence ID" value="SHK59005.1"/>
    <property type="molecule type" value="Genomic_DNA"/>
</dbReference>
<dbReference type="InterPro" id="IPR046373">
    <property type="entry name" value="Acyl-CoA_Oxase/DH_mid-dom_sf"/>
</dbReference>
<evidence type="ECO:0000259" key="8">
    <source>
        <dbReference type="Pfam" id="PF02771"/>
    </source>
</evidence>
<dbReference type="InterPro" id="IPR013786">
    <property type="entry name" value="AcylCoA_DH/ox_N"/>
</dbReference>
<keyword evidence="10" id="KW-1185">Reference proteome</keyword>
<dbReference type="Gene3D" id="1.10.540.10">
    <property type="entry name" value="Acyl-CoA dehydrogenase/oxidase, N-terminal domain"/>
    <property type="match status" value="1"/>
</dbReference>
<dbReference type="InterPro" id="IPR036250">
    <property type="entry name" value="AcylCo_DH-like_C"/>
</dbReference>
<protein>
    <submittedName>
        <fullName evidence="9">Acyl-CoA dehydrogenase</fullName>
    </submittedName>
</protein>
<keyword evidence="3 5" id="KW-0285">Flavoprotein</keyword>
<accession>A0A1M6TPU4</accession>
<dbReference type="Gene3D" id="2.40.110.10">
    <property type="entry name" value="Butyryl-CoA Dehydrogenase, subunit A, domain 2"/>
    <property type="match status" value="1"/>
</dbReference>
<evidence type="ECO:0000313" key="9">
    <source>
        <dbReference type="EMBL" id="SHK59005.1"/>
    </source>
</evidence>
<comment type="cofactor">
    <cofactor evidence="1 5">
        <name>FAD</name>
        <dbReference type="ChEBI" id="CHEBI:57692"/>
    </cofactor>
</comment>
<dbReference type="GO" id="GO:0050660">
    <property type="term" value="F:flavin adenine dinucleotide binding"/>
    <property type="evidence" value="ECO:0007669"/>
    <property type="project" value="InterPro"/>
</dbReference>
<evidence type="ECO:0000259" key="7">
    <source>
        <dbReference type="Pfam" id="PF02770"/>
    </source>
</evidence>
<evidence type="ECO:0000256" key="3">
    <source>
        <dbReference type="ARBA" id="ARBA00022630"/>
    </source>
</evidence>
<evidence type="ECO:0000256" key="2">
    <source>
        <dbReference type="ARBA" id="ARBA00009347"/>
    </source>
</evidence>
<dbReference type="OrthoDB" id="2769798at2"/>
<evidence type="ECO:0000259" key="6">
    <source>
        <dbReference type="Pfam" id="PF00441"/>
    </source>
</evidence>
<dbReference type="Pfam" id="PF02771">
    <property type="entry name" value="Acyl-CoA_dh_N"/>
    <property type="match status" value="1"/>
</dbReference>
<dbReference type="PANTHER" id="PTHR43884">
    <property type="entry name" value="ACYL-COA DEHYDROGENASE"/>
    <property type="match status" value="1"/>
</dbReference>
<dbReference type="InterPro" id="IPR009075">
    <property type="entry name" value="AcylCo_DH/oxidase_C"/>
</dbReference>